<dbReference type="PANTHER" id="PTHR31001:SF40">
    <property type="entry name" value="ZN(II)2CYS6 TRANSCRIPTION FACTOR (EUROFUNG)"/>
    <property type="match status" value="1"/>
</dbReference>
<dbReference type="GO" id="GO:0005634">
    <property type="term" value="C:nucleus"/>
    <property type="evidence" value="ECO:0007669"/>
    <property type="project" value="UniProtKB-SubCell"/>
</dbReference>
<dbReference type="AlphaFoldDB" id="A0A9P5GZ88"/>
<evidence type="ECO:0000256" key="4">
    <source>
        <dbReference type="SAM" id="MobiDB-lite"/>
    </source>
</evidence>
<dbReference type="OrthoDB" id="4898680at2759"/>
<reference evidence="6" key="1">
    <citation type="submission" date="2020-03" db="EMBL/GenBank/DDBJ databases">
        <title>Draft Genome Sequence of Cylindrodendrum hubeiense.</title>
        <authorList>
            <person name="Buettner E."/>
            <person name="Kellner H."/>
        </authorList>
    </citation>
    <scope>NUCLEOTIDE SEQUENCE</scope>
    <source>
        <strain evidence="6">IHI 201604</strain>
    </source>
</reference>
<comment type="caution">
    <text evidence="6">The sequence shown here is derived from an EMBL/GenBank/DDBJ whole genome shotgun (WGS) entry which is preliminary data.</text>
</comment>
<feature type="region of interest" description="Disordered" evidence="4">
    <location>
        <begin position="121"/>
        <end position="141"/>
    </location>
</feature>
<keyword evidence="3" id="KW-0539">Nucleus</keyword>
<evidence type="ECO:0000313" key="7">
    <source>
        <dbReference type="Proteomes" id="UP000722485"/>
    </source>
</evidence>
<feature type="compositionally biased region" description="Basic and acidic residues" evidence="4">
    <location>
        <begin position="124"/>
        <end position="141"/>
    </location>
</feature>
<organism evidence="6 7">
    <name type="scientific">Cylindrodendrum hubeiense</name>
    <dbReference type="NCBI Taxonomy" id="595255"/>
    <lineage>
        <taxon>Eukaryota</taxon>
        <taxon>Fungi</taxon>
        <taxon>Dikarya</taxon>
        <taxon>Ascomycota</taxon>
        <taxon>Pezizomycotina</taxon>
        <taxon>Sordariomycetes</taxon>
        <taxon>Hypocreomycetidae</taxon>
        <taxon>Hypocreales</taxon>
        <taxon>Nectriaceae</taxon>
        <taxon>Cylindrodendrum</taxon>
    </lineage>
</organism>
<dbReference type="InterPro" id="IPR050613">
    <property type="entry name" value="Sec_Metabolite_Reg"/>
</dbReference>
<protein>
    <recommendedName>
        <fullName evidence="5">Zn(2)-C6 fungal-type domain-containing protein</fullName>
    </recommendedName>
</protein>
<proteinExistence type="predicted"/>
<keyword evidence="7" id="KW-1185">Reference proteome</keyword>
<dbReference type="Gene3D" id="4.10.240.10">
    <property type="entry name" value="Zn(2)-C6 fungal-type DNA-binding domain"/>
    <property type="match status" value="1"/>
</dbReference>
<dbReference type="Pfam" id="PF00172">
    <property type="entry name" value="Zn_clus"/>
    <property type="match status" value="1"/>
</dbReference>
<name>A0A9P5GZ88_9HYPO</name>
<evidence type="ECO:0000256" key="2">
    <source>
        <dbReference type="ARBA" id="ARBA00022723"/>
    </source>
</evidence>
<dbReference type="SMART" id="SM00066">
    <property type="entry name" value="GAL4"/>
    <property type="match status" value="1"/>
</dbReference>
<keyword evidence="2" id="KW-0479">Metal-binding</keyword>
<dbReference type="GO" id="GO:0000981">
    <property type="term" value="F:DNA-binding transcription factor activity, RNA polymerase II-specific"/>
    <property type="evidence" value="ECO:0007669"/>
    <property type="project" value="InterPro"/>
</dbReference>
<evidence type="ECO:0000259" key="5">
    <source>
        <dbReference type="PROSITE" id="PS50048"/>
    </source>
</evidence>
<accession>A0A9P5GZ88</accession>
<gene>
    <name evidence="6" type="ORF">G7Z17_g11607</name>
</gene>
<dbReference type="GO" id="GO:0006351">
    <property type="term" value="P:DNA-templated transcription"/>
    <property type="evidence" value="ECO:0007669"/>
    <property type="project" value="InterPro"/>
</dbReference>
<dbReference type="PROSITE" id="PS50048">
    <property type="entry name" value="ZN2_CY6_FUNGAL_2"/>
    <property type="match status" value="1"/>
</dbReference>
<dbReference type="Proteomes" id="UP000722485">
    <property type="component" value="Unassembled WGS sequence"/>
</dbReference>
<dbReference type="GO" id="GO:0008270">
    <property type="term" value="F:zinc ion binding"/>
    <property type="evidence" value="ECO:0007669"/>
    <property type="project" value="InterPro"/>
</dbReference>
<sequence>MNHVGSSPPRRPNGRPQACDPCRARKVACDHRQPVCNRCRKRRQDKECIYSTSAPRSQSLRQAVHRNTASALDSIASAESAPSADIITSTLPSPPSGPGYLGFTSHSTVFEETRHSLSLLHGAETGHESPKPPRGKSREGIRFRDLPSPVRQACLYVLQHLHGQPNEQMTLRDNPCEPEGWFHIAVANILRSLQGKFCAQPDLGESELEQIAEEICNNTAQPFRDIHTSPEEWLGQFCGPKLRWESLGLLWAYLERVSDALSALRISHLAWMPDKQSSETALACLGHCVDLSRHFNEGNDLLLDLCRRKGTLESITIGDARVHVQENVSSYKPSLCSENKRRLFAQIFNSDKFTVSFTGRPPLITRRYCSTPLPLDLRDEDLTGDESTLMDAVNVLDERGWNTKGEVYPATLIRARYMITTILDELVEIALDNTTGVTLEHLQNLKTRQLNTVSEFPTGLVYDPENLFDSNLDIETRYTRILVHLAHLQNLFFVERLLLRNGAPDEGNLLITSFDLVTLTIVFWTHKDQFATMRRNFEWLPPGAGFSASSSCDRLSVGLIQKIRVLAAQQLSSN</sequence>
<evidence type="ECO:0000313" key="6">
    <source>
        <dbReference type="EMBL" id="KAF7542399.1"/>
    </source>
</evidence>
<dbReference type="InterPro" id="IPR036864">
    <property type="entry name" value="Zn2-C6_fun-type_DNA-bd_sf"/>
</dbReference>
<dbReference type="SMART" id="SM00906">
    <property type="entry name" value="Fungal_trans"/>
    <property type="match status" value="1"/>
</dbReference>
<comment type="subcellular location">
    <subcellularLocation>
        <location evidence="1">Nucleus</location>
    </subcellularLocation>
</comment>
<dbReference type="SUPFAM" id="SSF57701">
    <property type="entry name" value="Zn2/Cys6 DNA-binding domain"/>
    <property type="match status" value="1"/>
</dbReference>
<dbReference type="EMBL" id="JAANBB010000450">
    <property type="protein sequence ID" value="KAF7542399.1"/>
    <property type="molecule type" value="Genomic_DNA"/>
</dbReference>
<evidence type="ECO:0000256" key="3">
    <source>
        <dbReference type="ARBA" id="ARBA00023242"/>
    </source>
</evidence>
<evidence type="ECO:0000256" key="1">
    <source>
        <dbReference type="ARBA" id="ARBA00004123"/>
    </source>
</evidence>
<feature type="domain" description="Zn(2)-C6 fungal-type" evidence="5">
    <location>
        <begin position="18"/>
        <end position="50"/>
    </location>
</feature>
<dbReference type="GO" id="GO:0003677">
    <property type="term" value="F:DNA binding"/>
    <property type="evidence" value="ECO:0007669"/>
    <property type="project" value="InterPro"/>
</dbReference>
<dbReference type="CDD" id="cd00067">
    <property type="entry name" value="GAL4"/>
    <property type="match status" value="1"/>
</dbReference>
<dbReference type="PROSITE" id="PS00463">
    <property type="entry name" value="ZN2_CY6_FUNGAL_1"/>
    <property type="match status" value="1"/>
</dbReference>
<dbReference type="InterPro" id="IPR007219">
    <property type="entry name" value="XnlR_reg_dom"/>
</dbReference>
<dbReference type="InterPro" id="IPR001138">
    <property type="entry name" value="Zn2Cys6_DnaBD"/>
</dbReference>
<dbReference type="PANTHER" id="PTHR31001">
    <property type="entry name" value="UNCHARACTERIZED TRANSCRIPTIONAL REGULATORY PROTEIN"/>
    <property type="match status" value="1"/>
</dbReference>
<dbReference type="CDD" id="cd12148">
    <property type="entry name" value="fungal_TF_MHR"/>
    <property type="match status" value="1"/>
</dbReference>